<dbReference type="AlphaFoldDB" id="A0A5N5EEZ7"/>
<evidence type="ECO:0000313" key="3">
    <source>
        <dbReference type="Proteomes" id="UP000326907"/>
    </source>
</evidence>
<evidence type="ECO:0000313" key="2">
    <source>
        <dbReference type="EMBL" id="KAB2588251.1"/>
    </source>
</evidence>
<keyword evidence="3" id="KW-1185">Reference proteome</keyword>
<reference evidence="2 3" key="1">
    <citation type="submission" date="2019-09" db="EMBL/GenBank/DDBJ databases">
        <authorList>
            <person name="Liu P."/>
        </authorList>
    </citation>
    <scope>NUCLEOTIDE SEQUENCE [LARGE SCALE GENOMIC DNA]</scope>
    <source>
        <strain evidence="2 3">TRM68085</strain>
    </source>
</reference>
<dbReference type="Proteomes" id="UP000326907">
    <property type="component" value="Unassembled WGS sequence"/>
</dbReference>
<dbReference type="PROSITE" id="PS51257">
    <property type="entry name" value="PROKAR_LIPOPROTEIN"/>
    <property type="match status" value="1"/>
</dbReference>
<comment type="caution">
    <text evidence="2">The sequence shown here is derived from an EMBL/GenBank/DDBJ whole genome shotgun (WGS) entry which is preliminary data.</text>
</comment>
<dbReference type="EMBL" id="VYUA01000054">
    <property type="protein sequence ID" value="KAB2588251.1"/>
    <property type="molecule type" value="Genomic_DNA"/>
</dbReference>
<dbReference type="RefSeq" id="WP_128847174.1">
    <property type="nucleotide sequence ID" value="NZ_JBHUTW010000007.1"/>
</dbReference>
<evidence type="ECO:0008006" key="4">
    <source>
        <dbReference type="Google" id="ProtNLM"/>
    </source>
</evidence>
<protein>
    <recommendedName>
        <fullName evidence="4">Lipoprotein</fullName>
    </recommendedName>
</protein>
<proteinExistence type="predicted"/>
<evidence type="ECO:0000256" key="1">
    <source>
        <dbReference type="SAM" id="MobiDB-lite"/>
    </source>
</evidence>
<name>A0A5N5EEZ7_9ACTN</name>
<sequence length="294" mass="31568">MRKTTTTAVTALLTGALFLTGCGGDSEEKAGPRQPDSSIAPASSSLTTDLALPVEAYIFSEAEIARLTRAMSSLAVDCMKEAGFTYRPDSSQAPDIGVMDRRYGIANSHTAQTYGYHFPDPPTGQDGTADPLSEAARVTLAGKPLADGSFDPGGGCIGKAKKRLAGSVDGFGPDEVARTLNLSSYARSQKDPRVLAAFRDWSSCMKAKGYRYDSPMDAIDDPAFAGKKADQKEISTARADVECKKKTGLIRAWFDVETELQRTEIEKDPEPFARIERHKTDQLKRAAAELGESG</sequence>
<organism evidence="2 3">
    <name type="scientific">Streptomyces arboris</name>
    <dbReference type="NCBI Taxonomy" id="2600619"/>
    <lineage>
        <taxon>Bacteria</taxon>
        <taxon>Bacillati</taxon>
        <taxon>Actinomycetota</taxon>
        <taxon>Actinomycetes</taxon>
        <taxon>Kitasatosporales</taxon>
        <taxon>Streptomycetaceae</taxon>
        <taxon>Streptomyces</taxon>
    </lineage>
</organism>
<feature type="region of interest" description="Disordered" evidence="1">
    <location>
        <begin position="24"/>
        <end position="43"/>
    </location>
</feature>
<gene>
    <name evidence="2" type="ORF">F5983_33455</name>
</gene>
<accession>A0A5N5EEZ7</accession>